<keyword evidence="12" id="KW-0407">Ion channel</keyword>
<dbReference type="Proteomes" id="UP000275408">
    <property type="component" value="Unassembled WGS sequence"/>
</dbReference>
<feature type="region of interest" description="Disordered" evidence="15">
    <location>
        <begin position="1259"/>
        <end position="1294"/>
    </location>
</feature>
<feature type="domain" description="Cyclic nucleotide-binding" evidence="17">
    <location>
        <begin position="585"/>
        <end position="665"/>
    </location>
</feature>
<evidence type="ECO:0000256" key="5">
    <source>
        <dbReference type="ARBA" id="ARBA00022826"/>
    </source>
</evidence>
<feature type="transmembrane region" description="Helical" evidence="16">
    <location>
        <begin position="262"/>
        <end position="280"/>
    </location>
</feature>
<feature type="compositionally biased region" description="Polar residues" evidence="15">
    <location>
        <begin position="1124"/>
        <end position="1148"/>
    </location>
</feature>
<feature type="compositionally biased region" description="Polar residues" evidence="15">
    <location>
        <begin position="1327"/>
        <end position="1338"/>
    </location>
</feature>
<dbReference type="PANTHER" id="PTHR10217:SF637">
    <property type="entry name" value="EAG-LIKE K[+] CHANNEL, ISOFORM A"/>
    <property type="match status" value="1"/>
</dbReference>
<feature type="compositionally biased region" description="Basic and acidic residues" evidence="15">
    <location>
        <begin position="774"/>
        <end position="785"/>
    </location>
</feature>
<dbReference type="PANTHER" id="PTHR10217">
    <property type="entry name" value="VOLTAGE AND LIGAND GATED POTASSIUM CHANNEL"/>
    <property type="match status" value="1"/>
</dbReference>
<evidence type="ECO:0000256" key="4">
    <source>
        <dbReference type="ARBA" id="ARBA00022692"/>
    </source>
</evidence>
<evidence type="ECO:0000256" key="16">
    <source>
        <dbReference type="SAM" id="Phobius"/>
    </source>
</evidence>
<gene>
    <name evidence="19" type="ORF">pdam_00017077</name>
</gene>
<dbReference type="InterPro" id="IPR000014">
    <property type="entry name" value="PAS"/>
</dbReference>
<dbReference type="SUPFAM" id="SSF55785">
    <property type="entry name" value="PYP-like sensor domain (PAS domain)"/>
    <property type="match status" value="1"/>
</dbReference>
<dbReference type="SMART" id="SM00086">
    <property type="entry name" value="PAC"/>
    <property type="match status" value="1"/>
</dbReference>
<dbReference type="PRINTS" id="PR01463">
    <property type="entry name" value="EAGCHANLFMLY"/>
</dbReference>
<evidence type="ECO:0008006" key="21">
    <source>
        <dbReference type="Google" id="ProtNLM"/>
    </source>
</evidence>
<dbReference type="GO" id="GO:0005249">
    <property type="term" value="F:voltage-gated potassium channel activity"/>
    <property type="evidence" value="ECO:0007669"/>
    <property type="project" value="InterPro"/>
</dbReference>
<evidence type="ECO:0000256" key="13">
    <source>
        <dbReference type="ARBA" id="ARBA00034430"/>
    </source>
</evidence>
<feature type="region of interest" description="Disordered" evidence="15">
    <location>
        <begin position="773"/>
        <end position="803"/>
    </location>
</feature>
<evidence type="ECO:0000313" key="20">
    <source>
        <dbReference type="Proteomes" id="UP000275408"/>
    </source>
</evidence>
<feature type="compositionally biased region" description="Basic and acidic residues" evidence="15">
    <location>
        <begin position="1339"/>
        <end position="1353"/>
    </location>
</feature>
<keyword evidence="7" id="KW-0630">Potassium</keyword>
<feature type="compositionally biased region" description="Basic and acidic residues" evidence="15">
    <location>
        <begin position="1271"/>
        <end position="1294"/>
    </location>
</feature>
<evidence type="ECO:0000259" key="17">
    <source>
        <dbReference type="PROSITE" id="PS50042"/>
    </source>
</evidence>
<keyword evidence="2" id="KW-0813">Transport</keyword>
<feature type="region of interest" description="Disordered" evidence="15">
    <location>
        <begin position="873"/>
        <end position="892"/>
    </location>
</feature>
<dbReference type="Gene3D" id="3.30.450.20">
    <property type="entry name" value="PAS domain"/>
    <property type="match status" value="1"/>
</dbReference>
<feature type="transmembrane region" description="Helical" evidence="16">
    <location>
        <begin position="301"/>
        <end position="323"/>
    </location>
</feature>
<dbReference type="PROSITE" id="PS50042">
    <property type="entry name" value="CNMP_BINDING_3"/>
    <property type="match status" value="1"/>
</dbReference>
<dbReference type="GO" id="GO:0005886">
    <property type="term" value="C:plasma membrane"/>
    <property type="evidence" value="ECO:0007669"/>
    <property type="project" value="TreeGrafter"/>
</dbReference>
<feature type="region of interest" description="Disordered" evidence="15">
    <location>
        <begin position="726"/>
        <end position="747"/>
    </location>
</feature>
<dbReference type="InterPro" id="IPR003950">
    <property type="entry name" value="K_chnl_volt-dep_ELK"/>
</dbReference>
<dbReference type="FunFam" id="1.10.287.70:FF:000123">
    <property type="entry name" value="Potassium channel KAT3"/>
    <property type="match status" value="1"/>
</dbReference>
<keyword evidence="8 16" id="KW-1133">Transmembrane helix</keyword>
<dbReference type="OrthoDB" id="432483at2759"/>
<accession>A0A3M6UII8</accession>
<feature type="transmembrane region" description="Helical" evidence="16">
    <location>
        <begin position="372"/>
        <end position="395"/>
    </location>
</feature>
<comment type="catalytic activity">
    <reaction evidence="13">
        <text>K(+)(in) = K(+)(out)</text>
        <dbReference type="Rhea" id="RHEA:29463"/>
        <dbReference type="ChEBI" id="CHEBI:29103"/>
    </reaction>
</comment>
<keyword evidence="14" id="KW-0175">Coiled coil</keyword>
<reference evidence="19 20" key="1">
    <citation type="journal article" date="2018" name="Sci. Rep.">
        <title>Comparative analysis of the Pocillopora damicornis genome highlights role of immune system in coral evolution.</title>
        <authorList>
            <person name="Cunning R."/>
            <person name="Bay R.A."/>
            <person name="Gillette P."/>
            <person name="Baker A.C."/>
            <person name="Traylor-Knowles N."/>
        </authorList>
    </citation>
    <scope>NUCLEOTIDE SEQUENCE [LARGE SCALE GENOMIC DNA]</scope>
    <source>
        <strain evidence="19">RSMAS</strain>
        <tissue evidence="19">Whole animal</tissue>
    </source>
</reference>
<dbReference type="Gene3D" id="1.10.1200.260">
    <property type="match status" value="1"/>
</dbReference>
<dbReference type="InterPro" id="IPR005821">
    <property type="entry name" value="Ion_trans_dom"/>
</dbReference>
<evidence type="ECO:0000256" key="3">
    <source>
        <dbReference type="ARBA" id="ARBA00022538"/>
    </source>
</evidence>
<feature type="transmembrane region" description="Helical" evidence="16">
    <location>
        <begin position="463"/>
        <end position="487"/>
    </location>
</feature>
<dbReference type="Pfam" id="PF00520">
    <property type="entry name" value="Ion_trans"/>
    <property type="match status" value="1"/>
</dbReference>
<evidence type="ECO:0000256" key="14">
    <source>
        <dbReference type="SAM" id="Coils"/>
    </source>
</evidence>
<dbReference type="PROSITE" id="PS50113">
    <property type="entry name" value="PAC"/>
    <property type="match status" value="1"/>
</dbReference>
<dbReference type="InterPro" id="IPR000595">
    <property type="entry name" value="cNMP-bd_dom"/>
</dbReference>
<dbReference type="PRINTS" id="PR01465">
    <property type="entry name" value="ELKCHANNEL"/>
</dbReference>
<feature type="region of interest" description="Disordered" evidence="15">
    <location>
        <begin position="1315"/>
        <end position="1354"/>
    </location>
</feature>
<dbReference type="Pfam" id="PF00027">
    <property type="entry name" value="cNMP_binding"/>
    <property type="match status" value="1"/>
</dbReference>
<dbReference type="InterPro" id="IPR050818">
    <property type="entry name" value="KCNH_animal-type"/>
</dbReference>
<feature type="region of interest" description="Disordered" evidence="15">
    <location>
        <begin position="1044"/>
        <end position="1215"/>
    </location>
</feature>
<evidence type="ECO:0000256" key="11">
    <source>
        <dbReference type="ARBA" id="ARBA00023180"/>
    </source>
</evidence>
<dbReference type="GO" id="GO:0034702">
    <property type="term" value="C:monoatomic ion channel complex"/>
    <property type="evidence" value="ECO:0007669"/>
    <property type="project" value="UniProtKB-KW"/>
</dbReference>
<evidence type="ECO:0000313" key="19">
    <source>
        <dbReference type="EMBL" id="RMX53477.1"/>
    </source>
</evidence>
<keyword evidence="10 16" id="KW-0472">Membrane</keyword>
<evidence type="ECO:0000256" key="6">
    <source>
        <dbReference type="ARBA" id="ARBA00022882"/>
    </source>
</evidence>
<dbReference type="Pfam" id="PF13426">
    <property type="entry name" value="PAS_9"/>
    <property type="match status" value="1"/>
</dbReference>
<dbReference type="SUPFAM" id="SSF51206">
    <property type="entry name" value="cAMP-binding domain-like"/>
    <property type="match status" value="1"/>
</dbReference>
<feature type="compositionally biased region" description="Polar residues" evidence="15">
    <location>
        <begin position="1058"/>
        <end position="1078"/>
    </location>
</feature>
<sequence length="1536" mass="173437">MPIRRGRFAPQNTFLETIAQKFDRGNSNFVLGGAQEKNNYPIVYCSDGFCELTGFSRSELMRRSCGCNFLYGLETNQDDITSIQKAFKAQVELKKEIMFYKKNGSPFWCLLDIVPIKNEKGNVVLFLASHKDITKRKISGEIPEQDVASVSGGTEKLSRSRSRKFSRDVLLHLSRQYAQSTGPANKANPRRPIKRARSFSFNSERLPQYKRETDKKSKFLFLHYSNTKGFWDWWILILTTYIAIMVPYNVAYRRNDRKRDLIIFDMVIELFFIMDIVVHFRTSFVDPSGRIIYDQKKIAIHYLKGWFVLDFLAALPFEALYFVNQTWAHSTFDRKGSSFNEGFLIQLLKCGRLLRLFRVVRKLHRYTEYSAILLTLLMIAFAMMAHWLACIWYVIGLSEVLENSTVSWLYALGETINKPYVNFTAETGPDEGSAYITALYFTLTSMTTVGFGNVAANTNGEKVFAVVTMLIGALMHAAIFGNVAAIIQKLYANRVRYHSRANEIKQFIRVHRIDQDLANRLEDYFHTTWSLSGGVDTSEILTTFPEELQSDVCMHLYKGLLELSPFNLAPRGCLKMLSPQVRTVYIGPGEVLLAQNDVINSIYYIANGSMEVLQGESVAAILGKGDLFGEDISRRTPAKRANGDVRALTYCDVYFITRDRLQNVLHFYQDFAFKFSENLELTYDLGASERDIWRRGGLDSISEDEEEDDEETETNALDGVFNHVNHTNHSKNSYSNATRFNRRPGNTLNLYRKPNHLKLSDSWTGLMKNNSSELRNRSNHVDKRPLCISSPEDETSRPQSPRSLVRQLAVEVNAGSINNNALDFSPEEKSSSEPFTDRSLEWDQENFSLKNEANSPNSEKDGGQCLEMTKVETKSSASLMGEIDEEEENDERDKLLLRHSFSEDESIDANSHASDSPVLSRRFSQDFSTHLSLGCEGIDASSLFANGDQKAAEKDEDTSNYYPKRITEEDDNDCYPRRITMAEDSLCKLNDSIGDIRKSLYDDVFDSSSDLHNTDTPIGLFDNGIGDTVGGSYDDDDGKCFSDLDTSSSITRPPRYISSPTFSNRHRNSGQSTVTSPVESVRGSCRSGLSELPFRGSFTDGPNSPYGEPRGFSFSPYCEGARASRQNSAESSRNSIQSRGIETQNSPRNKLMSVVSGFRAPSPYGGSLKDGQTASRPKRGRNGGLRRTLTEFYSPTNSNSSLNEKPAPPGRRRKVSGAIKPPAIFAPLVTNVSSPYKDFVPPVRESAITCDCEAPHAHDTTCENRQLSPNSEKDGCEERKSDHFDTDNSEDRGKDFFGDAGNLIAEKQLRRLSGRDNDRLLRENLPMSRSTLSSQASMTKRELESDPSQKIDDSSIECNSVKEIDDDFERRFSISSYSNTNHRPSLSGAYSTECIEKEEIPESDEQGQLFRPMRSSFSEPHLSLRTPVLEGIAEHRFSEEELQIDQNSMETQDTHTRNLEEIFKDVCSTKEAIEKLELILSSSETDTQTDLADTKQTVKKLDKQVLNLNKEVESLSSDVKMILKLLKSMKNGEVVA</sequence>
<feature type="transmembrane region" description="Helical" evidence="16">
    <location>
        <begin position="230"/>
        <end position="250"/>
    </location>
</feature>
<dbReference type="CDD" id="cd00130">
    <property type="entry name" value="PAS"/>
    <property type="match status" value="1"/>
</dbReference>
<keyword evidence="20" id="KW-1185">Reference proteome</keyword>
<dbReference type="InterPro" id="IPR003938">
    <property type="entry name" value="K_chnl_volt-dep_EAG/ELK/ERG"/>
</dbReference>
<dbReference type="FunFam" id="2.60.120.10:FF:000222">
    <property type="entry name" value="Predicted protein"/>
    <property type="match status" value="1"/>
</dbReference>
<dbReference type="Gene3D" id="1.10.287.70">
    <property type="match status" value="1"/>
</dbReference>
<keyword evidence="4 16" id="KW-0812">Transmembrane</keyword>
<dbReference type="SMART" id="SM00100">
    <property type="entry name" value="cNMP"/>
    <property type="match status" value="1"/>
</dbReference>
<organism evidence="19 20">
    <name type="scientific">Pocillopora damicornis</name>
    <name type="common">Cauliflower coral</name>
    <name type="synonym">Millepora damicornis</name>
    <dbReference type="NCBI Taxonomy" id="46731"/>
    <lineage>
        <taxon>Eukaryota</taxon>
        <taxon>Metazoa</taxon>
        <taxon>Cnidaria</taxon>
        <taxon>Anthozoa</taxon>
        <taxon>Hexacorallia</taxon>
        <taxon>Scleractinia</taxon>
        <taxon>Astrocoeniina</taxon>
        <taxon>Pocilloporidae</taxon>
        <taxon>Pocillopora</taxon>
    </lineage>
</organism>
<dbReference type="NCBIfam" id="TIGR00229">
    <property type="entry name" value="sensory_box"/>
    <property type="match status" value="1"/>
</dbReference>
<dbReference type="CDD" id="cd00038">
    <property type="entry name" value="CAP_ED"/>
    <property type="match status" value="1"/>
</dbReference>
<evidence type="ECO:0000256" key="15">
    <source>
        <dbReference type="SAM" id="MobiDB-lite"/>
    </source>
</evidence>
<evidence type="ECO:0000256" key="2">
    <source>
        <dbReference type="ARBA" id="ARBA00022448"/>
    </source>
</evidence>
<evidence type="ECO:0000256" key="1">
    <source>
        <dbReference type="ARBA" id="ARBA00004141"/>
    </source>
</evidence>
<keyword evidence="9" id="KW-0406">Ion transport</keyword>
<feature type="domain" description="PAC" evidence="18">
    <location>
        <begin position="93"/>
        <end position="145"/>
    </location>
</feature>
<evidence type="ECO:0000256" key="10">
    <source>
        <dbReference type="ARBA" id="ARBA00023136"/>
    </source>
</evidence>
<dbReference type="SUPFAM" id="SSF81324">
    <property type="entry name" value="Voltage-gated potassium channels"/>
    <property type="match status" value="1"/>
</dbReference>
<dbReference type="InterPro" id="IPR001610">
    <property type="entry name" value="PAC"/>
</dbReference>
<dbReference type="InterPro" id="IPR018490">
    <property type="entry name" value="cNMP-bd_dom_sf"/>
</dbReference>
<comment type="subcellular location">
    <subcellularLocation>
        <location evidence="1">Membrane</location>
        <topology evidence="1">Multi-pass membrane protein</topology>
    </subcellularLocation>
</comment>
<feature type="transmembrane region" description="Helical" evidence="16">
    <location>
        <begin position="434"/>
        <end position="456"/>
    </location>
</feature>
<dbReference type="EMBL" id="RCHS01001428">
    <property type="protein sequence ID" value="RMX53477.1"/>
    <property type="molecule type" value="Genomic_DNA"/>
</dbReference>
<feature type="coiled-coil region" evidence="14">
    <location>
        <begin position="1491"/>
        <end position="1518"/>
    </location>
</feature>
<evidence type="ECO:0000256" key="12">
    <source>
        <dbReference type="ARBA" id="ARBA00023303"/>
    </source>
</evidence>
<protein>
    <recommendedName>
        <fullName evidence="21">Cyclic nucleotide-binding domain-containing protein</fullName>
    </recommendedName>
</protein>
<dbReference type="InterPro" id="IPR000700">
    <property type="entry name" value="PAS-assoc_C"/>
</dbReference>
<name>A0A3M6UII8_POCDA</name>
<evidence type="ECO:0000256" key="8">
    <source>
        <dbReference type="ARBA" id="ARBA00022989"/>
    </source>
</evidence>
<evidence type="ECO:0000256" key="7">
    <source>
        <dbReference type="ARBA" id="ARBA00022958"/>
    </source>
</evidence>
<evidence type="ECO:0000256" key="9">
    <source>
        <dbReference type="ARBA" id="ARBA00023065"/>
    </source>
</evidence>
<keyword evidence="11" id="KW-0325">Glycoprotein</keyword>
<keyword evidence="3" id="KW-0633">Potassium transport</keyword>
<feature type="compositionally biased region" description="Polar residues" evidence="15">
    <location>
        <begin position="1191"/>
        <end position="1203"/>
    </location>
</feature>
<dbReference type="FunFam" id="3.30.450.20:FF:000001">
    <property type="entry name" value="Potassium voltage-gated channel subfamily H member 7"/>
    <property type="match status" value="1"/>
</dbReference>
<evidence type="ECO:0000259" key="18">
    <source>
        <dbReference type="PROSITE" id="PS50113"/>
    </source>
</evidence>
<dbReference type="InterPro" id="IPR035965">
    <property type="entry name" value="PAS-like_dom_sf"/>
</dbReference>
<comment type="caution">
    <text evidence="19">The sequence shown here is derived from an EMBL/GenBank/DDBJ whole genome shotgun (WGS) entry which is preliminary data.</text>
</comment>
<dbReference type="Gene3D" id="2.60.120.10">
    <property type="entry name" value="Jelly Rolls"/>
    <property type="match status" value="1"/>
</dbReference>
<proteinExistence type="predicted"/>
<dbReference type="GO" id="GO:0042391">
    <property type="term" value="P:regulation of membrane potential"/>
    <property type="evidence" value="ECO:0007669"/>
    <property type="project" value="TreeGrafter"/>
</dbReference>
<keyword evidence="5" id="KW-0631">Potassium channel</keyword>
<dbReference type="STRING" id="46731.A0A3M6UII8"/>
<dbReference type="InterPro" id="IPR014710">
    <property type="entry name" value="RmlC-like_jellyroll"/>
</dbReference>
<keyword evidence="6" id="KW-0851">Voltage-gated channel</keyword>